<dbReference type="SUPFAM" id="SSF103481">
    <property type="entry name" value="Multidrug resistance efflux transporter EmrE"/>
    <property type="match status" value="1"/>
</dbReference>
<dbReference type="PANTHER" id="PTHR10778">
    <property type="entry name" value="SOLUTE CARRIER FAMILY 35 MEMBER B"/>
    <property type="match status" value="1"/>
</dbReference>
<keyword evidence="5 7" id="KW-1133">Transmembrane helix</keyword>
<feature type="transmembrane region" description="Helical" evidence="7">
    <location>
        <begin position="203"/>
        <end position="224"/>
    </location>
</feature>
<feature type="transmembrane region" description="Helical" evidence="7">
    <location>
        <begin position="171"/>
        <end position="191"/>
    </location>
</feature>
<dbReference type="Proteomes" id="UP000001568">
    <property type="component" value="Chromosome 16"/>
</dbReference>
<dbReference type="HOGENOM" id="CLU_036019_3_0_1"/>
<keyword evidence="9" id="KW-1185">Reference proteome</keyword>
<evidence type="ECO:0000256" key="6">
    <source>
        <dbReference type="ARBA" id="ARBA00023136"/>
    </source>
</evidence>
<evidence type="ECO:0000313" key="8">
    <source>
        <dbReference type="EMBL" id="ABP00212.1"/>
    </source>
</evidence>
<comment type="similarity">
    <text evidence="2">Belongs to the nucleotide-sugar transporter family. UDP-galactose:UMP antiporter (TC 2.A.7.11) subfamily.</text>
</comment>
<sequence>MQSQTQMTRIAMCVVGVVGSLIVYGILQERIMTRPYGVESEYFKYSVFLVLSNRVLSASLAAAILAYTKGMVQPAAPIWKYAGVSASNVLATTCQYEALRYVSFPVQTLGKCAKMIPVMIWGYFINQRRYTLNDYVIASCVTLGCTIFALYGDLTHKHSAKSSNTSAKGLMLMLGYLGFDGFTSTFQDKLFKGYQMETYNQMLYVNGVSACLSVAWLLSDGAIWQALEFIARHPAVLSDIITLSLSSMFGQLCILYTIKEFGALLFAAIMTTRQLLSILLSCVLFLHPLTWQQWCGTALVFSALYAQAYLKNAQPR</sequence>
<dbReference type="OrthoDB" id="1601at2759"/>
<evidence type="ECO:0000313" key="9">
    <source>
        <dbReference type="Proteomes" id="UP000001568"/>
    </source>
</evidence>
<evidence type="ECO:0000256" key="5">
    <source>
        <dbReference type="ARBA" id="ARBA00022989"/>
    </source>
</evidence>
<dbReference type="InterPro" id="IPR013657">
    <property type="entry name" value="SCL35B1-4/HUT1"/>
</dbReference>
<reference evidence="8 9" key="1">
    <citation type="journal article" date="2007" name="Proc. Natl. Acad. Sci. U.S.A.">
        <title>The tiny eukaryote Ostreococcus provides genomic insights into the paradox of plankton speciation.</title>
        <authorList>
            <person name="Palenik B."/>
            <person name="Grimwood J."/>
            <person name="Aerts A."/>
            <person name="Rouze P."/>
            <person name="Salamov A."/>
            <person name="Putnam N."/>
            <person name="Dupont C."/>
            <person name="Jorgensen R."/>
            <person name="Derelle E."/>
            <person name="Rombauts S."/>
            <person name="Zhou K."/>
            <person name="Otillar R."/>
            <person name="Merchant S.S."/>
            <person name="Podell S."/>
            <person name="Gaasterland T."/>
            <person name="Napoli C."/>
            <person name="Gendler K."/>
            <person name="Manuell A."/>
            <person name="Tai V."/>
            <person name="Vallon O."/>
            <person name="Piganeau G."/>
            <person name="Jancek S."/>
            <person name="Heijde M."/>
            <person name="Jabbari K."/>
            <person name="Bowler C."/>
            <person name="Lohr M."/>
            <person name="Robbens S."/>
            <person name="Werner G."/>
            <person name="Dubchak I."/>
            <person name="Pazour G.J."/>
            <person name="Ren Q."/>
            <person name="Paulsen I."/>
            <person name="Delwiche C."/>
            <person name="Schmutz J."/>
            <person name="Rokhsar D."/>
            <person name="Van de Peer Y."/>
            <person name="Moreau H."/>
            <person name="Grigoriev I.V."/>
        </authorList>
    </citation>
    <scope>NUCLEOTIDE SEQUENCE [LARGE SCALE GENOMIC DNA]</scope>
    <source>
        <strain evidence="8 9">CCE9901</strain>
    </source>
</reference>
<dbReference type="RefSeq" id="XP_001421918.1">
    <property type="nucleotide sequence ID" value="XM_001421881.1"/>
</dbReference>
<dbReference type="PANTHER" id="PTHR10778:SF13">
    <property type="entry name" value="ADENOSINE 3'-PHOSPHO 5'-PHOSPHOSULFATE TRANSPORTER 1"/>
    <property type="match status" value="1"/>
</dbReference>
<name>A4S9D7_OSTLU</name>
<dbReference type="InterPro" id="IPR037185">
    <property type="entry name" value="EmrE-like"/>
</dbReference>
<dbReference type="GeneID" id="5005947"/>
<dbReference type="GO" id="GO:0000139">
    <property type="term" value="C:Golgi membrane"/>
    <property type="evidence" value="ECO:0007669"/>
    <property type="project" value="TreeGrafter"/>
</dbReference>
<dbReference type="GO" id="GO:0046964">
    <property type="term" value="F:3'-phosphoadenosine 5'-phosphosulfate transmembrane transporter activity"/>
    <property type="evidence" value="ECO:0007669"/>
    <property type="project" value="TreeGrafter"/>
</dbReference>
<feature type="transmembrane region" description="Helical" evidence="7">
    <location>
        <begin position="263"/>
        <end position="285"/>
    </location>
</feature>
<feature type="transmembrane region" description="Helical" evidence="7">
    <location>
        <begin position="7"/>
        <end position="27"/>
    </location>
</feature>
<keyword evidence="6 7" id="KW-0472">Membrane</keyword>
<feature type="transmembrane region" description="Helical" evidence="7">
    <location>
        <begin position="132"/>
        <end position="151"/>
    </location>
</feature>
<evidence type="ECO:0000256" key="1">
    <source>
        <dbReference type="ARBA" id="ARBA00004141"/>
    </source>
</evidence>
<gene>
    <name evidence="8" type="ORF">OSTLU_37524</name>
</gene>
<keyword evidence="4 7" id="KW-0812">Transmembrane</keyword>
<dbReference type="KEGG" id="olu:OSTLU_37524"/>
<feature type="transmembrane region" description="Helical" evidence="7">
    <location>
        <begin position="291"/>
        <end position="310"/>
    </location>
</feature>
<feature type="transmembrane region" description="Helical" evidence="7">
    <location>
        <begin position="236"/>
        <end position="256"/>
    </location>
</feature>
<dbReference type="eggNOG" id="KOG1581">
    <property type="taxonomic scope" value="Eukaryota"/>
</dbReference>
<dbReference type="Gramene" id="ABP00212">
    <property type="protein sequence ID" value="ABP00212"/>
    <property type="gene ID" value="OSTLU_37524"/>
</dbReference>
<dbReference type="Pfam" id="PF08449">
    <property type="entry name" value="UAA"/>
    <property type="match status" value="1"/>
</dbReference>
<evidence type="ECO:0000256" key="2">
    <source>
        <dbReference type="ARBA" id="ARBA00008349"/>
    </source>
</evidence>
<evidence type="ECO:0000256" key="4">
    <source>
        <dbReference type="ARBA" id="ARBA00022692"/>
    </source>
</evidence>
<protein>
    <submittedName>
        <fullName evidence="8">DMT family transporter: UDP-galactose/UDP-glucose</fullName>
    </submittedName>
</protein>
<dbReference type="EMBL" id="CP000596">
    <property type="protein sequence ID" value="ABP00212.1"/>
    <property type="molecule type" value="Genomic_DNA"/>
</dbReference>
<keyword evidence="3" id="KW-0813">Transport</keyword>
<dbReference type="OMA" id="KIMTQHY"/>
<evidence type="ECO:0000256" key="7">
    <source>
        <dbReference type="SAM" id="Phobius"/>
    </source>
</evidence>
<organism evidence="8 9">
    <name type="scientific">Ostreococcus lucimarinus (strain CCE9901)</name>
    <dbReference type="NCBI Taxonomy" id="436017"/>
    <lineage>
        <taxon>Eukaryota</taxon>
        <taxon>Viridiplantae</taxon>
        <taxon>Chlorophyta</taxon>
        <taxon>Mamiellophyceae</taxon>
        <taxon>Mamiellales</taxon>
        <taxon>Bathycoccaceae</taxon>
        <taxon>Ostreococcus</taxon>
    </lineage>
</organism>
<comment type="subcellular location">
    <subcellularLocation>
        <location evidence="1">Membrane</location>
        <topology evidence="1">Multi-pass membrane protein</topology>
    </subcellularLocation>
</comment>
<proteinExistence type="inferred from homology"/>
<dbReference type="AlphaFoldDB" id="A4S9D7"/>
<accession>A4S9D7</accession>
<evidence type="ECO:0000256" key="3">
    <source>
        <dbReference type="ARBA" id="ARBA00022448"/>
    </source>
</evidence>
<dbReference type="GO" id="GO:0005789">
    <property type="term" value="C:endoplasmic reticulum membrane"/>
    <property type="evidence" value="ECO:0007669"/>
    <property type="project" value="TreeGrafter"/>
</dbReference>